<dbReference type="EMBL" id="SJSN01000009">
    <property type="protein sequence ID" value="TCD08298.1"/>
    <property type="molecule type" value="Genomic_DNA"/>
</dbReference>
<proteinExistence type="predicted"/>
<dbReference type="InterPro" id="IPR025970">
    <property type="entry name" value="SusE"/>
</dbReference>
<evidence type="ECO:0000313" key="4">
    <source>
        <dbReference type="Proteomes" id="UP000291485"/>
    </source>
</evidence>
<dbReference type="Proteomes" id="UP000291485">
    <property type="component" value="Unassembled WGS sequence"/>
</dbReference>
<dbReference type="Gene3D" id="2.60.40.3620">
    <property type="match status" value="2"/>
</dbReference>
<dbReference type="RefSeq" id="WP_131559389.1">
    <property type="nucleotide sequence ID" value="NZ_SJSN01000009.1"/>
</dbReference>
<reference evidence="3 4" key="1">
    <citation type="submission" date="2019-02" db="EMBL/GenBank/DDBJ databases">
        <title>Pedobacter sp. RP-3-11 sp. nov., isolated from Arctic soil.</title>
        <authorList>
            <person name="Dahal R.H."/>
        </authorList>
    </citation>
    <scope>NUCLEOTIDE SEQUENCE [LARGE SCALE GENOMIC DNA]</scope>
    <source>
        <strain evidence="3 4">RP-3-11</strain>
    </source>
</reference>
<dbReference type="Pfam" id="PF14292">
    <property type="entry name" value="SusE"/>
    <property type="match status" value="1"/>
</dbReference>
<dbReference type="AlphaFoldDB" id="A0A4R0P2R1"/>
<evidence type="ECO:0000313" key="3">
    <source>
        <dbReference type="EMBL" id="TCD08298.1"/>
    </source>
</evidence>
<sequence>MKKSIYLFIILCAGLFQSCKKERELTVLKSVSFSSSLTANKSAVILSSATDTSSVVTFSWPAVSFPIKASVTYTLEVDVPADTVGAAAWSKATSVAVGNDVLSKSYKGKDLNDLALSMGIASGATGNLVFRVKAYQDRATYSKAVSLSVKTYQAQAVYPLLYIPGDYQGWSPSTAPTAAALLPKIYEAYIYIPAGGTNYFKMTSAKDWDHINYGDGGAGKISVDGNAAGLIAPASGYIQVSVNLNTNTWSATKTTWSILGDASPGGWSTDTQLVYNTATQVWTVTADMVSTGSFKFRANNAWTIDFGVDANGKLAYADSPVFGYNGTVNNITVPSSGNYTITLDLHDPSNYNYKLKKN</sequence>
<dbReference type="PROSITE" id="PS51257">
    <property type="entry name" value="PROKAR_LIPOPROTEIN"/>
    <property type="match status" value="1"/>
</dbReference>
<dbReference type="InterPro" id="IPR032187">
    <property type="entry name" value="SusF/SusE-like_C"/>
</dbReference>
<protein>
    <submittedName>
        <fullName evidence="3">SusF/SusE family outer membrane protein</fullName>
    </submittedName>
</protein>
<gene>
    <name evidence="3" type="ORF">EZ449_12910</name>
</gene>
<organism evidence="3 4">
    <name type="scientific">Pedobacter frigidisoli</name>
    <dbReference type="NCBI Taxonomy" id="2530455"/>
    <lineage>
        <taxon>Bacteria</taxon>
        <taxon>Pseudomonadati</taxon>
        <taxon>Bacteroidota</taxon>
        <taxon>Sphingobacteriia</taxon>
        <taxon>Sphingobacteriales</taxon>
        <taxon>Sphingobacteriaceae</taxon>
        <taxon>Pedobacter</taxon>
    </lineage>
</organism>
<accession>A0A4R0P2R1</accession>
<feature type="domain" description="SusE outer membrane protein" evidence="1">
    <location>
        <begin position="23"/>
        <end position="133"/>
    </location>
</feature>
<evidence type="ECO:0000259" key="1">
    <source>
        <dbReference type="Pfam" id="PF14292"/>
    </source>
</evidence>
<dbReference type="Pfam" id="PF16411">
    <property type="entry name" value="SusF_SusE"/>
    <property type="match status" value="1"/>
</dbReference>
<comment type="caution">
    <text evidence="3">The sequence shown here is derived from an EMBL/GenBank/DDBJ whole genome shotgun (WGS) entry which is preliminary data.</text>
</comment>
<dbReference type="CDD" id="cd12967">
    <property type="entry name" value="CBM_SusE-F_like_u1"/>
    <property type="match status" value="1"/>
</dbReference>
<name>A0A4R0P2R1_9SPHI</name>
<feature type="domain" description="Outer membrane protein SusF/SusE-like C-terminal" evidence="2">
    <location>
        <begin position="258"/>
        <end position="349"/>
    </location>
</feature>
<dbReference type="OrthoDB" id="975117at2"/>
<keyword evidence="4" id="KW-1185">Reference proteome</keyword>
<evidence type="ECO:0000259" key="2">
    <source>
        <dbReference type="Pfam" id="PF16411"/>
    </source>
</evidence>
<dbReference type="CDD" id="cd12956">
    <property type="entry name" value="CBM_SusE-F_like"/>
    <property type="match status" value="1"/>
</dbReference>